<sequence length="883" mass="99525">MRVHTMERQRYEEGYSRHVLLGNVDYTFCTTDNNCVSLEINFGKNLAYNSQSTRPIPESTMDEDYEDKGDTLTEFKNVVNNEHSNKYNMNCTGLIAVATKRAEEAAVVAKETSRHCHVKAATVHSNSNPVVISRSKMVLSERDTSQKQFTALKSRAPFFSVLKFETGAVIVVGLQDPSLTKLCVAKAATDIADTLVHPISITNVSIVNTVSTFNRFYLNFIRISKFFQRHCIAYTYNPETFPGMFFKLRVPAKPLLPGESLGEYYTKVALMRDSKDANFNMKDWMRVKTALTFKVGKNTVLGECGCDDVSVISKLLFGLFHYFMDNGIKMSPAEAARVRKRYGIPPLEWYLHVDMLFHSYPYVKPTREQVRTAMINYPHSSEIDTTYYGVSNCVDASMSANLLAPLDETVKILKALNNQKLCGQYMLKNARNTSCVLVPPNQDRWWENKRINKQTVVDPFALVRLVSPSESCNTMMNGRISEQKWWMDNEEFKGKVDKIVDLCRQELAQECIALGFIASPSLSPNSGFKGLLPSVKKLVRTCNKFPSATPFSHNSYSSSSSSFASSYSLGGSRNKQINEKHKKHRVNLARLDTQMAVYTFLNKNLTSGTVTQFAKLFGTDVYSLLNLMDNLPKSNGHTLSINNRNAQNNNDNSVFKTPGDAYFSTILDEKQCPTAIKRKTEDVDNSRINNKKSKFSCSVCGCALIKASKEVDKGTCQKCENSSTNYIESALSNINRDKKVKCLETTTSEMDEIENVTDVQETRKCSSNSSTTNRCTPSDFINSVYKFTDERTGALKVGLVFKVRDIVNSLKTNRGIEDRPTANYRTSLHSDNQRKTNVHKLLVAGLKENGASEKEAQLFNKIIEKDKGLLNLYQLLEKRNELN</sequence>
<dbReference type="Gene3D" id="3.30.310.10">
    <property type="entry name" value="TATA-Binding Protein"/>
    <property type="match status" value="1"/>
</dbReference>
<protein>
    <submittedName>
        <fullName evidence="1">Wsv303-like protein</fullName>
    </submittedName>
</protein>
<proteinExistence type="predicted"/>
<dbReference type="EMBL" id="LC738885">
    <property type="protein sequence ID" value="BDT63538.1"/>
    <property type="molecule type" value="Genomic_DNA"/>
</dbReference>
<reference evidence="1" key="1">
    <citation type="submission" date="2022-10" db="EMBL/GenBank/DDBJ databases">
        <title>Genome sequences of endogenous nimaviruses in decapod crustaceans.</title>
        <authorList>
            <person name="Kawato S."/>
            <person name="Nozaki R."/>
            <person name="Kondo H."/>
            <person name="Hirono I."/>
        </authorList>
    </citation>
    <scope>NUCLEOTIDE SEQUENCE</scope>
    <source>
        <strain evidence="1">Toyama2020</strain>
    </source>
</reference>
<dbReference type="InterPro" id="IPR012295">
    <property type="entry name" value="TBP_dom_sf"/>
</dbReference>
<name>A0A9C7F7H3_9VIRU</name>
<accession>A0A9C7F7H3</accession>
<evidence type="ECO:0000313" key="1">
    <source>
        <dbReference type="EMBL" id="BDT63538.1"/>
    </source>
</evidence>
<organism evidence="1">
    <name type="scientific">Pasiphaea japonica whispovirus</name>
    <dbReference type="NCBI Taxonomy" id="2984286"/>
    <lineage>
        <taxon>Viruses</taxon>
        <taxon>Viruses incertae sedis</taxon>
        <taxon>Naldaviricetes</taxon>
        <taxon>Nimaviridae</taxon>
        <taxon>Whispovirus</taxon>
    </lineage>
</organism>